<reference evidence="9 10" key="1">
    <citation type="submission" date="2019-03" db="EMBL/GenBank/DDBJ databases">
        <title>Genomic Encyclopedia of Archaeal and Bacterial Type Strains, Phase II (KMG-II): from individual species to whole genera.</title>
        <authorList>
            <person name="Goeker M."/>
        </authorList>
    </citation>
    <scope>NUCLEOTIDE SEQUENCE [LARGE SCALE GENOMIC DNA]</scope>
    <source>
        <strain evidence="9 10">ATCC 25309</strain>
    </source>
</reference>
<gene>
    <name evidence="9" type="ORF">EI77_01440</name>
</gene>
<dbReference type="OrthoDB" id="9808470at2"/>
<keyword evidence="4" id="KW-0665">Pyrimidine biosynthesis</keyword>
<evidence type="ECO:0000256" key="7">
    <source>
        <dbReference type="NCBIfam" id="TIGR02127"/>
    </source>
</evidence>
<comment type="similarity">
    <text evidence="2">Belongs to the OMP decarboxylase family. Type 2 subfamily.</text>
</comment>
<evidence type="ECO:0000256" key="2">
    <source>
        <dbReference type="ARBA" id="ARBA00008847"/>
    </source>
</evidence>
<keyword evidence="10" id="KW-1185">Reference proteome</keyword>
<evidence type="ECO:0000256" key="5">
    <source>
        <dbReference type="ARBA" id="ARBA00023239"/>
    </source>
</evidence>
<dbReference type="Proteomes" id="UP000295662">
    <property type="component" value="Unassembled WGS sequence"/>
</dbReference>
<sequence>MTFREKLEKRIATTGSNLCVGLDVRMDQADESTKRFIIKVIEETAAHAAAFKPNSAYYEAMGWKGMRILSQVLKEIPNDIPVIFDVKRGDIGETQGYYAKSAYDAYGVDAVTLNAYMGKDTLEPFLKYPDKGIYLLGVTSNPGAVDIELQPTGDRKVFELVADMTQASPQVGLVIGLTNAAENVLSKTPDVPLLIPGLGAQGGDLSALKGSGRKAPLLVNVSRGIMYHQESCSFGTIAADWKLRIQEALG</sequence>
<organism evidence="9 10">
    <name type="scientific">Prosthecobacter fusiformis</name>
    <dbReference type="NCBI Taxonomy" id="48464"/>
    <lineage>
        <taxon>Bacteria</taxon>
        <taxon>Pseudomonadati</taxon>
        <taxon>Verrucomicrobiota</taxon>
        <taxon>Verrucomicrobiia</taxon>
        <taxon>Verrucomicrobiales</taxon>
        <taxon>Verrucomicrobiaceae</taxon>
        <taxon>Prosthecobacter</taxon>
    </lineage>
</organism>
<proteinExistence type="inferred from homology"/>
<evidence type="ECO:0000259" key="8">
    <source>
        <dbReference type="SMART" id="SM00934"/>
    </source>
</evidence>
<comment type="caution">
    <text evidence="9">The sequence shown here is derived from an EMBL/GenBank/DDBJ whole genome shotgun (WGS) entry which is preliminary data.</text>
</comment>
<comment type="catalytic activity">
    <reaction evidence="6">
        <text>orotidine 5'-phosphate + H(+) = UMP + CO2</text>
        <dbReference type="Rhea" id="RHEA:11596"/>
        <dbReference type="ChEBI" id="CHEBI:15378"/>
        <dbReference type="ChEBI" id="CHEBI:16526"/>
        <dbReference type="ChEBI" id="CHEBI:57538"/>
        <dbReference type="ChEBI" id="CHEBI:57865"/>
        <dbReference type="EC" id="4.1.1.23"/>
    </reaction>
</comment>
<evidence type="ECO:0000256" key="4">
    <source>
        <dbReference type="ARBA" id="ARBA00022975"/>
    </source>
</evidence>
<dbReference type="RefSeq" id="WP_133794094.1">
    <property type="nucleotide sequence ID" value="NZ_SOCA01000002.1"/>
</dbReference>
<dbReference type="Pfam" id="PF00215">
    <property type="entry name" value="OMPdecase"/>
    <property type="match status" value="1"/>
</dbReference>
<dbReference type="InterPro" id="IPR013785">
    <property type="entry name" value="Aldolase_TIM"/>
</dbReference>
<dbReference type="SUPFAM" id="SSF51366">
    <property type="entry name" value="Ribulose-phoshate binding barrel"/>
    <property type="match status" value="1"/>
</dbReference>
<dbReference type="EC" id="4.1.1.23" evidence="7"/>
<dbReference type="UniPathway" id="UPA00070">
    <property type="reaction ID" value="UER00120"/>
</dbReference>
<dbReference type="SMART" id="SM00934">
    <property type="entry name" value="OMPdecase"/>
    <property type="match status" value="1"/>
</dbReference>
<dbReference type="AlphaFoldDB" id="A0A4R7S3V4"/>
<dbReference type="CDD" id="cd04725">
    <property type="entry name" value="OMP_decarboxylase_like"/>
    <property type="match status" value="1"/>
</dbReference>
<dbReference type="PANTHER" id="PTHR43375">
    <property type="entry name" value="OROTIDINE 5'-PHOSPHATE DECARBOXYLASE"/>
    <property type="match status" value="1"/>
</dbReference>
<dbReference type="InterPro" id="IPR011995">
    <property type="entry name" value="OMPdecase_type-2"/>
</dbReference>
<name>A0A4R7S3V4_9BACT</name>
<evidence type="ECO:0000256" key="3">
    <source>
        <dbReference type="ARBA" id="ARBA00022793"/>
    </source>
</evidence>
<evidence type="ECO:0000313" key="9">
    <source>
        <dbReference type="EMBL" id="TDU72974.1"/>
    </source>
</evidence>
<feature type="domain" description="Orotidine 5'-phosphate decarboxylase" evidence="8">
    <location>
        <begin position="17"/>
        <end position="237"/>
    </location>
</feature>
<protein>
    <recommendedName>
        <fullName evidence="7">Orotidine-5'-phosphate decarboxylase</fullName>
        <ecNumber evidence="7">4.1.1.23</ecNumber>
    </recommendedName>
</protein>
<evidence type="ECO:0000313" key="10">
    <source>
        <dbReference type="Proteomes" id="UP000295662"/>
    </source>
</evidence>
<dbReference type="InterPro" id="IPR001754">
    <property type="entry name" value="OMPdeCOase_dom"/>
</dbReference>
<keyword evidence="5" id="KW-0456">Lyase</keyword>
<dbReference type="GO" id="GO:0044205">
    <property type="term" value="P:'de novo' UMP biosynthetic process"/>
    <property type="evidence" value="ECO:0007669"/>
    <property type="project" value="UniProtKB-UniPathway"/>
</dbReference>
<evidence type="ECO:0000256" key="1">
    <source>
        <dbReference type="ARBA" id="ARBA00004861"/>
    </source>
</evidence>
<comment type="pathway">
    <text evidence="1">Pyrimidine metabolism; UMP biosynthesis via de novo pathway; UMP from orotate: step 2/2.</text>
</comment>
<dbReference type="InterPro" id="IPR011060">
    <property type="entry name" value="RibuloseP-bd_barrel"/>
</dbReference>
<dbReference type="GO" id="GO:0004590">
    <property type="term" value="F:orotidine-5'-phosphate decarboxylase activity"/>
    <property type="evidence" value="ECO:0007669"/>
    <property type="project" value="UniProtKB-UniRule"/>
</dbReference>
<dbReference type="PANTHER" id="PTHR43375:SF1">
    <property type="entry name" value="OROTIDINE 5'-PHOSPHATE DECARBOXYLASE"/>
    <property type="match status" value="1"/>
</dbReference>
<dbReference type="GO" id="GO:0006207">
    <property type="term" value="P:'de novo' pyrimidine nucleobase biosynthetic process"/>
    <property type="evidence" value="ECO:0007669"/>
    <property type="project" value="InterPro"/>
</dbReference>
<accession>A0A4R7S3V4</accession>
<evidence type="ECO:0000256" key="6">
    <source>
        <dbReference type="ARBA" id="ARBA00049157"/>
    </source>
</evidence>
<dbReference type="EMBL" id="SOCA01000002">
    <property type="protein sequence ID" value="TDU72974.1"/>
    <property type="molecule type" value="Genomic_DNA"/>
</dbReference>
<dbReference type="Gene3D" id="3.20.20.70">
    <property type="entry name" value="Aldolase class I"/>
    <property type="match status" value="1"/>
</dbReference>
<keyword evidence="3" id="KW-0210">Decarboxylase</keyword>
<dbReference type="NCBIfam" id="TIGR02127">
    <property type="entry name" value="pyrF_sub2"/>
    <property type="match status" value="1"/>
</dbReference>